<feature type="binding site" evidence="14">
    <location>
        <position position="283"/>
    </location>
    <ligand>
        <name>S-adenosyl-L-methionine</name>
        <dbReference type="ChEBI" id="CHEBI:59789"/>
    </ligand>
</feature>
<dbReference type="InterPro" id="IPR023267">
    <property type="entry name" value="RCMT"/>
</dbReference>
<comment type="function">
    <text evidence="1">Specifically methylates the cytosine at position 967 (m5C967) of 16S rRNA.</text>
</comment>
<evidence type="ECO:0000256" key="1">
    <source>
        <dbReference type="ARBA" id="ARBA00002724"/>
    </source>
</evidence>
<dbReference type="PRINTS" id="PR02008">
    <property type="entry name" value="RCMTFAMILY"/>
</dbReference>
<dbReference type="InterPro" id="IPR006027">
    <property type="entry name" value="NusB_RsmB_TIM44"/>
</dbReference>
<keyword evidence="6" id="KW-0698">rRNA processing</keyword>
<gene>
    <name evidence="16" type="primary">rsmB</name>
    <name evidence="16" type="ORF">I5776_12975</name>
</gene>
<dbReference type="Pfam" id="PF22458">
    <property type="entry name" value="RsmF-B_ferredox"/>
    <property type="match status" value="1"/>
</dbReference>
<dbReference type="Pfam" id="PF01189">
    <property type="entry name" value="Methyltr_RsmB-F"/>
    <property type="match status" value="1"/>
</dbReference>
<dbReference type="InterPro" id="IPR035926">
    <property type="entry name" value="NusB-like_sf"/>
</dbReference>
<dbReference type="PROSITE" id="PS51686">
    <property type="entry name" value="SAM_MT_RSMB_NOP"/>
    <property type="match status" value="1"/>
</dbReference>
<keyword evidence="10 14" id="KW-0694">RNA-binding</keyword>
<dbReference type="SUPFAM" id="SSF53335">
    <property type="entry name" value="S-adenosyl-L-methionine-dependent methyltransferases"/>
    <property type="match status" value="1"/>
</dbReference>
<evidence type="ECO:0000256" key="12">
    <source>
        <dbReference type="ARBA" id="ARBA00031088"/>
    </source>
</evidence>
<dbReference type="Gene3D" id="3.30.70.1170">
    <property type="entry name" value="Sun protein, domain 3"/>
    <property type="match status" value="1"/>
</dbReference>
<dbReference type="GO" id="GO:0008168">
    <property type="term" value="F:methyltransferase activity"/>
    <property type="evidence" value="ECO:0007669"/>
    <property type="project" value="UniProtKB-KW"/>
</dbReference>
<dbReference type="Pfam" id="PF01029">
    <property type="entry name" value="NusB"/>
    <property type="match status" value="1"/>
</dbReference>
<protein>
    <recommendedName>
        <fullName evidence="4">16S rRNA (cytosine(967)-C(5))-methyltransferase</fullName>
        <ecNumber evidence="4">2.1.1.176</ecNumber>
    </recommendedName>
    <alternativeName>
        <fullName evidence="11">16S rRNA m5C967 methyltransferase</fullName>
    </alternativeName>
    <alternativeName>
        <fullName evidence="12">rRNA (cytosine-C(5)-)-methyltransferase RsmB</fullName>
    </alternativeName>
</protein>
<dbReference type="InterPro" id="IPR004573">
    <property type="entry name" value="rRNA_ssu_MeTfrase_B"/>
</dbReference>
<dbReference type="CDD" id="cd02440">
    <property type="entry name" value="AdoMet_MTases"/>
    <property type="match status" value="1"/>
</dbReference>
<comment type="similarity">
    <text evidence="3 14">Belongs to the class I-like SAM-binding methyltransferase superfamily. RsmB/NOP family.</text>
</comment>
<dbReference type="Gene3D" id="3.40.50.150">
    <property type="entry name" value="Vaccinia Virus protein VP39"/>
    <property type="match status" value="1"/>
</dbReference>
<evidence type="ECO:0000256" key="10">
    <source>
        <dbReference type="ARBA" id="ARBA00022884"/>
    </source>
</evidence>
<feature type="binding site" evidence="14">
    <location>
        <position position="310"/>
    </location>
    <ligand>
        <name>S-adenosyl-L-methionine</name>
        <dbReference type="ChEBI" id="CHEBI:59789"/>
    </ligand>
</feature>
<feature type="binding site" evidence="14">
    <location>
        <position position="329"/>
    </location>
    <ligand>
        <name>S-adenosyl-L-methionine</name>
        <dbReference type="ChEBI" id="CHEBI:59789"/>
    </ligand>
</feature>
<feature type="active site" description="Nucleophile" evidence="14">
    <location>
        <position position="382"/>
    </location>
</feature>
<evidence type="ECO:0000313" key="16">
    <source>
        <dbReference type="EMBL" id="QQZ07992.1"/>
    </source>
</evidence>
<dbReference type="NCBIfam" id="TIGR00563">
    <property type="entry name" value="rsmB"/>
    <property type="match status" value="1"/>
</dbReference>
<comment type="catalytic activity">
    <reaction evidence="13">
        <text>cytidine(967) in 16S rRNA + S-adenosyl-L-methionine = 5-methylcytidine(967) in 16S rRNA + S-adenosyl-L-homocysteine + H(+)</text>
        <dbReference type="Rhea" id="RHEA:42748"/>
        <dbReference type="Rhea" id="RHEA-COMP:10219"/>
        <dbReference type="Rhea" id="RHEA-COMP:10220"/>
        <dbReference type="ChEBI" id="CHEBI:15378"/>
        <dbReference type="ChEBI" id="CHEBI:57856"/>
        <dbReference type="ChEBI" id="CHEBI:59789"/>
        <dbReference type="ChEBI" id="CHEBI:74483"/>
        <dbReference type="ChEBI" id="CHEBI:82748"/>
        <dbReference type="EC" id="2.1.1.176"/>
    </reaction>
</comment>
<evidence type="ECO:0000256" key="2">
    <source>
        <dbReference type="ARBA" id="ARBA00004496"/>
    </source>
</evidence>
<dbReference type="InterPro" id="IPR029063">
    <property type="entry name" value="SAM-dependent_MTases_sf"/>
</dbReference>
<evidence type="ECO:0000259" key="15">
    <source>
        <dbReference type="PROSITE" id="PS51686"/>
    </source>
</evidence>
<evidence type="ECO:0000256" key="4">
    <source>
        <dbReference type="ARBA" id="ARBA00012140"/>
    </source>
</evidence>
<proteinExistence type="inferred from homology"/>
<keyword evidence="17" id="KW-1185">Reference proteome</keyword>
<dbReference type="Gene3D" id="1.10.940.10">
    <property type="entry name" value="NusB-like"/>
    <property type="match status" value="1"/>
</dbReference>
<comment type="subcellular location">
    <subcellularLocation>
        <location evidence="2">Cytoplasm</location>
    </subcellularLocation>
</comment>
<name>A0ABX7DZM5_9BACI</name>
<sequence>MGNKKHNVRESALEILEAVEKNQAYSNLLLNHVIERNHITGPDIGLLTEITYGTLQRKFTLDYYLQPFINNKIEKWVQILLRLSLYQMVYLDKIPDRAIIYEAVEIAKKRGHRGISGMVNGVLRAVQRNGVPSLSEIKDPIERIAIETSHPEWMVRRWSEQFGIEKTKEMCEENLNAPIQTARVNTTVTTREEVIDKLEKEGFEIMPSPITPEGIRSLKGNLAHSKAFSEGLITVQDESSMLVANAMNIKNDQFILDCCAAPGGKTTHIAEKLNGTGKVIALDLHQHKIKLIDDNAKRLGLNNVETEVLDSRKVTEHFQKNSFDRVLVDAPCSGLGVLRKKPDIKYSKSLEDITSLQSIQQAILQQAAQLVKPGGLLIYSTCTVDKIENEGTVNQFLLTSTEFEAYPLQLPEAITPFVEENKVQIFPQDFGGDGFFIACFKKGNVKQIDIIQ</sequence>
<dbReference type="EMBL" id="CP065425">
    <property type="protein sequence ID" value="QQZ07992.1"/>
    <property type="molecule type" value="Genomic_DNA"/>
</dbReference>
<feature type="binding site" evidence="14">
    <location>
        <begin position="259"/>
        <end position="265"/>
    </location>
    <ligand>
        <name>S-adenosyl-L-methionine</name>
        <dbReference type="ChEBI" id="CHEBI:59789"/>
    </ligand>
</feature>
<dbReference type="Proteomes" id="UP000595691">
    <property type="component" value="Chromosome"/>
</dbReference>
<evidence type="ECO:0000313" key="17">
    <source>
        <dbReference type="Proteomes" id="UP000595691"/>
    </source>
</evidence>
<organism evidence="16 17">
    <name type="scientific">Heyndrickxia vini</name>
    <dbReference type="NCBI Taxonomy" id="1476025"/>
    <lineage>
        <taxon>Bacteria</taxon>
        <taxon>Bacillati</taxon>
        <taxon>Bacillota</taxon>
        <taxon>Bacilli</taxon>
        <taxon>Bacillales</taxon>
        <taxon>Bacillaceae</taxon>
        <taxon>Heyndrickxia</taxon>
    </lineage>
</organism>
<dbReference type="InterPro" id="IPR018314">
    <property type="entry name" value="RsmB/NOL1/NOP2-like_CS"/>
</dbReference>
<dbReference type="NCBIfam" id="NF011494">
    <property type="entry name" value="PRK14902.1"/>
    <property type="match status" value="1"/>
</dbReference>
<accession>A0ABX7DZM5</accession>
<evidence type="ECO:0000256" key="6">
    <source>
        <dbReference type="ARBA" id="ARBA00022552"/>
    </source>
</evidence>
<dbReference type="PROSITE" id="PS01153">
    <property type="entry name" value="NOL1_NOP2_SUN"/>
    <property type="match status" value="1"/>
</dbReference>
<keyword evidence="7 14" id="KW-0489">Methyltransferase</keyword>
<keyword evidence="8 14" id="KW-0808">Transferase</keyword>
<dbReference type="InterPro" id="IPR054728">
    <property type="entry name" value="RsmB-like_ferredoxin"/>
</dbReference>
<evidence type="ECO:0000256" key="5">
    <source>
        <dbReference type="ARBA" id="ARBA00022490"/>
    </source>
</evidence>
<evidence type="ECO:0000256" key="8">
    <source>
        <dbReference type="ARBA" id="ARBA00022679"/>
    </source>
</evidence>
<evidence type="ECO:0000256" key="3">
    <source>
        <dbReference type="ARBA" id="ARBA00007494"/>
    </source>
</evidence>
<reference evidence="16 17" key="1">
    <citation type="submission" date="2020-11" db="EMBL/GenBank/DDBJ databases">
        <title>Taxonomic evaluation of the Bacillus sporothermodurans group of bacteria based on whole genome sequences.</title>
        <authorList>
            <person name="Fiedler G."/>
            <person name="Herbstmann A.-D."/>
            <person name="Doll E."/>
            <person name="Wenning M."/>
            <person name="Brinks E."/>
            <person name="Kabisch J."/>
            <person name="Breitenwieser F."/>
            <person name="Lappann M."/>
            <person name="Boehnlein C."/>
            <person name="Franz C."/>
        </authorList>
    </citation>
    <scope>NUCLEOTIDE SEQUENCE [LARGE SCALE GENOMIC DNA]</scope>
    <source>
        <strain evidence="16 17">JCM 19841</strain>
    </source>
</reference>
<dbReference type="PANTHER" id="PTHR22807">
    <property type="entry name" value="NOP2 YEAST -RELATED NOL1/NOP2/FMU SUN DOMAIN-CONTAINING"/>
    <property type="match status" value="1"/>
</dbReference>
<dbReference type="InterPro" id="IPR049560">
    <property type="entry name" value="MeTrfase_RsmB-F_NOP2_cat"/>
</dbReference>
<evidence type="ECO:0000256" key="7">
    <source>
        <dbReference type="ARBA" id="ARBA00022603"/>
    </source>
</evidence>
<dbReference type="SUPFAM" id="SSF48013">
    <property type="entry name" value="NusB-like"/>
    <property type="match status" value="1"/>
</dbReference>
<dbReference type="PANTHER" id="PTHR22807:SF53">
    <property type="entry name" value="RIBOSOMAL RNA SMALL SUBUNIT METHYLTRANSFERASE B-RELATED"/>
    <property type="match status" value="1"/>
</dbReference>
<evidence type="ECO:0000256" key="14">
    <source>
        <dbReference type="PROSITE-ProRule" id="PRU01023"/>
    </source>
</evidence>
<dbReference type="GO" id="GO:0032259">
    <property type="term" value="P:methylation"/>
    <property type="evidence" value="ECO:0007669"/>
    <property type="project" value="UniProtKB-KW"/>
</dbReference>
<evidence type="ECO:0000256" key="13">
    <source>
        <dbReference type="ARBA" id="ARBA00047283"/>
    </source>
</evidence>
<evidence type="ECO:0000256" key="9">
    <source>
        <dbReference type="ARBA" id="ARBA00022691"/>
    </source>
</evidence>
<keyword evidence="5" id="KW-0963">Cytoplasm</keyword>
<keyword evidence="9 14" id="KW-0949">S-adenosyl-L-methionine</keyword>
<dbReference type="RefSeq" id="WP_202776820.1">
    <property type="nucleotide sequence ID" value="NZ_CP065425.1"/>
</dbReference>
<dbReference type="InterPro" id="IPR001678">
    <property type="entry name" value="MeTrfase_RsmB-F_NOP2_dom"/>
</dbReference>
<evidence type="ECO:0000256" key="11">
    <source>
        <dbReference type="ARBA" id="ARBA00030399"/>
    </source>
</evidence>
<feature type="domain" description="SAM-dependent MTase RsmB/NOP-type" evidence="15">
    <location>
        <begin position="170"/>
        <end position="443"/>
    </location>
</feature>
<dbReference type="EC" id="2.1.1.176" evidence="4"/>